<evidence type="ECO:0000313" key="11">
    <source>
        <dbReference type="Proteomes" id="UP000540685"/>
    </source>
</evidence>
<evidence type="ECO:0000256" key="2">
    <source>
        <dbReference type="ARBA" id="ARBA00006683"/>
    </source>
</evidence>
<feature type="transmembrane region" description="Helical" evidence="8">
    <location>
        <begin position="30"/>
        <end position="48"/>
    </location>
</feature>
<evidence type="ECO:0000256" key="1">
    <source>
        <dbReference type="ARBA" id="ARBA00004651"/>
    </source>
</evidence>
<evidence type="ECO:0000259" key="9">
    <source>
        <dbReference type="Pfam" id="PF02706"/>
    </source>
</evidence>
<comment type="similarity">
    <text evidence="2">Belongs to the CpsC/CapA family.</text>
</comment>
<organism evidence="10 11">
    <name type="scientific">Streptosporangium becharense</name>
    <dbReference type="NCBI Taxonomy" id="1816182"/>
    <lineage>
        <taxon>Bacteria</taxon>
        <taxon>Bacillati</taxon>
        <taxon>Actinomycetota</taxon>
        <taxon>Actinomycetes</taxon>
        <taxon>Streptosporangiales</taxon>
        <taxon>Streptosporangiaceae</taxon>
        <taxon>Streptosporangium</taxon>
    </lineage>
</organism>
<evidence type="ECO:0000256" key="3">
    <source>
        <dbReference type="ARBA" id="ARBA00022475"/>
    </source>
</evidence>
<name>A0A7W9IHW9_9ACTN</name>
<accession>A0A7W9IHW9</accession>
<keyword evidence="5 8" id="KW-1133">Transmembrane helix</keyword>
<keyword evidence="11" id="KW-1185">Reference proteome</keyword>
<reference evidence="10 11" key="1">
    <citation type="submission" date="2020-08" db="EMBL/GenBank/DDBJ databases">
        <title>Sequencing the genomes of 1000 actinobacteria strains.</title>
        <authorList>
            <person name="Klenk H.-P."/>
        </authorList>
    </citation>
    <scope>NUCLEOTIDE SEQUENCE [LARGE SCALE GENOMIC DNA]</scope>
    <source>
        <strain evidence="10 11">DSM 46887</strain>
    </source>
</reference>
<feature type="compositionally biased region" description="Basic and acidic residues" evidence="7">
    <location>
        <begin position="347"/>
        <end position="358"/>
    </location>
</feature>
<dbReference type="Pfam" id="PF02706">
    <property type="entry name" value="Wzz"/>
    <property type="match status" value="1"/>
</dbReference>
<evidence type="ECO:0000256" key="4">
    <source>
        <dbReference type="ARBA" id="ARBA00022692"/>
    </source>
</evidence>
<evidence type="ECO:0000256" key="7">
    <source>
        <dbReference type="SAM" id="MobiDB-lite"/>
    </source>
</evidence>
<evidence type="ECO:0000256" key="8">
    <source>
        <dbReference type="SAM" id="Phobius"/>
    </source>
</evidence>
<dbReference type="InterPro" id="IPR003856">
    <property type="entry name" value="LPS_length_determ_N"/>
</dbReference>
<feature type="domain" description="Polysaccharide chain length determinant N-terminal" evidence="9">
    <location>
        <begin position="16"/>
        <end position="66"/>
    </location>
</feature>
<evidence type="ECO:0000256" key="5">
    <source>
        <dbReference type="ARBA" id="ARBA00022989"/>
    </source>
</evidence>
<dbReference type="AlphaFoldDB" id="A0A7W9IHW9"/>
<gene>
    <name evidence="10" type="ORF">F4562_004121</name>
</gene>
<feature type="region of interest" description="Disordered" evidence="7">
    <location>
        <begin position="329"/>
        <end position="358"/>
    </location>
</feature>
<keyword evidence="3" id="KW-1003">Cell membrane</keyword>
<evidence type="ECO:0000313" key="10">
    <source>
        <dbReference type="EMBL" id="MBB5821059.1"/>
    </source>
</evidence>
<dbReference type="EMBL" id="JACHMP010000001">
    <property type="protein sequence ID" value="MBB5821059.1"/>
    <property type="molecule type" value="Genomic_DNA"/>
</dbReference>
<dbReference type="GO" id="GO:0005886">
    <property type="term" value="C:plasma membrane"/>
    <property type="evidence" value="ECO:0007669"/>
    <property type="project" value="UniProtKB-SubCell"/>
</dbReference>
<keyword evidence="4 8" id="KW-0812">Transmembrane</keyword>
<proteinExistence type="inferred from homology"/>
<dbReference type="RefSeq" id="WP_184544761.1">
    <property type="nucleotide sequence ID" value="NZ_JACHMP010000001.1"/>
</dbReference>
<dbReference type="PANTHER" id="PTHR32309">
    <property type="entry name" value="TYROSINE-PROTEIN KINASE"/>
    <property type="match status" value="1"/>
</dbReference>
<dbReference type="Proteomes" id="UP000540685">
    <property type="component" value="Unassembled WGS sequence"/>
</dbReference>
<sequence length="358" mass="36680">MSTPPGDRPVHRADGDLADYVSLLRRRWRAVLSLLVAGVACATALLLVTPRSYTASAQVLVTATGLGEQGNPVTPRQREALNLDTEAQVARSAVVAARAGRTLGGVPGAVEVSVPPNSSVLEISYAAADPKAAAAGASAYAHAYLAHRGETATAVLQAQLKAVLGKLRQVNAGLAKTAATLPDLRRGTPERSLALQRQGVLGRQASALTLKYDALKTVAVTPGSVIGEAVPPAGPDAPSPPLYLGSGLMAGLLSGVGAAWLRDRLDTNLRTGADVRRLTGLDTVSGEEMRGLAGAVLVVAVPGTSSREVTRTADRLAARGVPIIGALLADPGEPVPPAPRGGLPRVRRAETGRGTHRA</sequence>
<dbReference type="PANTHER" id="PTHR32309:SF31">
    <property type="entry name" value="CAPSULAR EXOPOLYSACCHARIDE FAMILY"/>
    <property type="match status" value="1"/>
</dbReference>
<comment type="caution">
    <text evidence="10">The sequence shown here is derived from an EMBL/GenBank/DDBJ whole genome shotgun (WGS) entry which is preliminary data.</text>
</comment>
<dbReference type="InterPro" id="IPR050445">
    <property type="entry name" value="Bact_polysacc_biosynth/exp"/>
</dbReference>
<comment type="subcellular location">
    <subcellularLocation>
        <location evidence="1">Cell membrane</location>
        <topology evidence="1">Multi-pass membrane protein</topology>
    </subcellularLocation>
</comment>
<keyword evidence="6 8" id="KW-0472">Membrane</keyword>
<protein>
    <submittedName>
        <fullName evidence="10">Uncharacterized protein involved in exopolysaccharide biosynthesis</fullName>
    </submittedName>
</protein>
<evidence type="ECO:0000256" key="6">
    <source>
        <dbReference type="ARBA" id="ARBA00023136"/>
    </source>
</evidence>